<dbReference type="SUPFAM" id="SSF51182">
    <property type="entry name" value="RmlC-like cupins"/>
    <property type="match status" value="1"/>
</dbReference>
<feature type="domain" description="DUF985" evidence="1">
    <location>
        <begin position="6"/>
        <end position="134"/>
    </location>
</feature>
<dbReference type="AlphaFoldDB" id="A0A8T4IKX8"/>
<dbReference type="EMBL" id="JAGRQC010000004">
    <property type="protein sequence ID" value="MBR0553775.1"/>
    <property type="molecule type" value="Genomic_DNA"/>
</dbReference>
<dbReference type="InterPro" id="IPR014710">
    <property type="entry name" value="RmlC-like_jellyroll"/>
</dbReference>
<proteinExistence type="predicted"/>
<dbReference type="PANTHER" id="PTHR33387:SF3">
    <property type="entry name" value="DUF985 DOMAIN-CONTAINING PROTEIN"/>
    <property type="match status" value="1"/>
</dbReference>
<dbReference type="Proteomes" id="UP000676996">
    <property type="component" value="Unassembled WGS sequence"/>
</dbReference>
<dbReference type="Gene3D" id="2.60.120.10">
    <property type="entry name" value="Jelly Rolls"/>
    <property type="match status" value="1"/>
</dbReference>
<dbReference type="InterPro" id="IPR009327">
    <property type="entry name" value="Cupin_DUF985"/>
</dbReference>
<comment type="caution">
    <text evidence="2">The sequence shown here is derived from an EMBL/GenBank/DDBJ whole genome shotgun (WGS) entry which is preliminary data.</text>
</comment>
<protein>
    <submittedName>
        <fullName evidence="2">Cupin domain-containing protein</fullName>
    </submittedName>
</protein>
<dbReference type="InterPro" id="IPR011051">
    <property type="entry name" value="RmlC_Cupin_sf"/>
</dbReference>
<dbReference type="PANTHER" id="PTHR33387">
    <property type="entry name" value="RMLC-LIKE JELLY ROLL FOLD PROTEIN"/>
    <property type="match status" value="1"/>
</dbReference>
<dbReference type="Pfam" id="PF06172">
    <property type="entry name" value="Cupin_5"/>
    <property type="match status" value="1"/>
</dbReference>
<organism evidence="2 3">
    <name type="scientific">Stakelama marina</name>
    <dbReference type="NCBI Taxonomy" id="2826939"/>
    <lineage>
        <taxon>Bacteria</taxon>
        <taxon>Pseudomonadati</taxon>
        <taxon>Pseudomonadota</taxon>
        <taxon>Alphaproteobacteria</taxon>
        <taxon>Sphingomonadales</taxon>
        <taxon>Sphingomonadaceae</taxon>
        <taxon>Stakelama</taxon>
    </lineage>
</organism>
<evidence type="ECO:0000313" key="2">
    <source>
        <dbReference type="EMBL" id="MBR0553775.1"/>
    </source>
</evidence>
<sequence length="142" mass="15291">MPDIEAIVAQLGLAPHPEGGWYRETWRAPAREGDRSAGTAILFALDAEKPSHWHRVDATELWFWHAGAPLDLHIAADDRGPVRTTRLGPADVSGYAAQGIVPAGNWQAAEAIGGWTLVSCVVVPGFDFSGFELAPPDWTPGR</sequence>
<gene>
    <name evidence="2" type="ORF">J7S20_14790</name>
</gene>
<reference evidence="2" key="1">
    <citation type="submission" date="2021-04" db="EMBL/GenBank/DDBJ databases">
        <title>Ouciella asimina sp. nov., isolated from the surface seawater in the hydrothermal field of Okinawa Trough.</title>
        <authorList>
            <person name="Shuang W."/>
        </authorList>
    </citation>
    <scope>NUCLEOTIDE SEQUENCE</scope>
    <source>
        <strain evidence="2">LXI357</strain>
    </source>
</reference>
<evidence type="ECO:0000313" key="3">
    <source>
        <dbReference type="Proteomes" id="UP000676996"/>
    </source>
</evidence>
<name>A0A8T4IKX8_9SPHN</name>
<dbReference type="CDD" id="cd06121">
    <property type="entry name" value="cupin_YML079wp"/>
    <property type="match status" value="1"/>
</dbReference>
<evidence type="ECO:0000259" key="1">
    <source>
        <dbReference type="Pfam" id="PF06172"/>
    </source>
</evidence>
<dbReference type="RefSeq" id="WP_284055017.1">
    <property type="nucleotide sequence ID" value="NZ_JAGRQC010000004.1"/>
</dbReference>
<dbReference type="InterPro" id="IPR039935">
    <property type="entry name" value="YML079W-like"/>
</dbReference>
<accession>A0A8T4IKX8</accession>
<keyword evidence="3" id="KW-1185">Reference proteome</keyword>